<dbReference type="SUPFAM" id="SSF103473">
    <property type="entry name" value="MFS general substrate transporter"/>
    <property type="match status" value="1"/>
</dbReference>
<accession>A0AA38HRW4</accession>
<comment type="similarity">
    <text evidence="7">Belongs to the major facilitator superfamily. Sugar transporter (TC 2.A.1.1) family. Trehalose transporter subfamily.</text>
</comment>
<dbReference type="PROSITE" id="PS50850">
    <property type="entry name" value="MFS"/>
    <property type="match status" value="1"/>
</dbReference>
<evidence type="ECO:0000256" key="1">
    <source>
        <dbReference type="ARBA" id="ARBA00004651"/>
    </source>
</evidence>
<evidence type="ECO:0000313" key="13">
    <source>
        <dbReference type="Proteomes" id="UP001168821"/>
    </source>
</evidence>
<comment type="caution">
    <text evidence="12">The sequence shown here is derived from an EMBL/GenBank/DDBJ whole genome shotgun (WGS) entry which is preliminary data.</text>
</comment>
<feature type="signal peptide" evidence="10">
    <location>
        <begin position="1"/>
        <end position="26"/>
    </location>
</feature>
<dbReference type="NCBIfam" id="TIGR00879">
    <property type="entry name" value="SP"/>
    <property type="match status" value="1"/>
</dbReference>
<evidence type="ECO:0000256" key="5">
    <source>
        <dbReference type="ARBA" id="ARBA00023136"/>
    </source>
</evidence>
<feature type="transmembrane region" description="Helical" evidence="9">
    <location>
        <begin position="389"/>
        <end position="410"/>
    </location>
</feature>
<protein>
    <recommendedName>
        <fullName evidence="11">Major facilitator superfamily (MFS) profile domain-containing protein</fullName>
    </recommendedName>
</protein>
<evidence type="ECO:0000313" key="12">
    <source>
        <dbReference type="EMBL" id="KAJ3642690.1"/>
    </source>
</evidence>
<dbReference type="PRINTS" id="PR00171">
    <property type="entry name" value="SUGRTRNSPORT"/>
</dbReference>
<organism evidence="12 13">
    <name type="scientific">Zophobas morio</name>
    <dbReference type="NCBI Taxonomy" id="2755281"/>
    <lineage>
        <taxon>Eukaryota</taxon>
        <taxon>Metazoa</taxon>
        <taxon>Ecdysozoa</taxon>
        <taxon>Arthropoda</taxon>
        <taxon>Hexapoda</taxon>
        <taxon>Insecta</taxon>
        <taxon>Pterygota</taxon>
        <taxon>Neoptera</taxon>
        <taxon>Endopterygota</taxon>
        <taxon>Coleoptera</taxon>
        <taxon>Polyphaga</taxon>
        <taxon>Cucujiformia</taxon>
        <taxon>Tenebrionidae</taxon>
        <taxon>Zophobas</taxon>
    </lineage>
</organism>
<dbReference type="Pfam" id="PF00083">
    <property type="entry name" value="Sugar_tr"/>
    <property type="match status" value="1"/>
</dbReference>
<dbReference type="PANTHER" id="PTHR48021:SF47">
    <property type="entry name" value="GH17672P"/>
    <property type="match status" value="1"/>
</dbReference>
<feature type="transmembrane region" description="Helical" evidence="9">
    <location>
        <begin position="294"/>
        <end position="311"/>
    </location>
</feature>
<comment type="subcellular location">
    <subcellularLocation>
        <location evidence="1">Cell membrane</location>
        <topology evidence="1">Multi-pass membrane protein</topology>
    </subcellularLocation>
</comment>
<feature type="transmembrane region" description="Helical" evidence="9">
    <location>
        <begin position="167"/>
        <end position="189"/>
    </location>
</feature>
<dbReference type="PROSITE" id="PS00217">
    <property type="entry name" value="SUGAR_TRANSPORT_2"/>
    <property type="match status" value="1"/>
</dbReference>
<keyword evidence="8" id="KW-0813">Transport</keyword>
<dbReference type="Gene3D" id="1.20.1250.20">
    <property type="entry name" value="MFS general substrate transporter like domains"/>
    <property type="match status" value="1"/>
</dbReference>
<feature type="chain" id="PRO_5041354222" description="Major facilitator superfamily (MFS) profile domain-containing protein" evidence="10">
    <location>
        <begin position="27"/>
        <end position="460"/>
    </location>
</feature>
<dbReference type="EMBL" id="JALNTZ010000008">
    <property type="protein sequence ID" value="KAJ3642690.1"/>
    <property type="molecule type" value="Genomic_DNA"/>
</dbReference>
<dbReference type="AlphaFoldDB" id="A0AA38HRW4"/>
<name>A0AA38HRW4_9CUCU</name>
<feature type="transmembrane region" description="Helical" evidence="9">
    <location>
        <begin position="253"/>
        <end position="274"/>
    </location>
</feature>
<dbReference type="InterPro" id="IPR005829">
    <property type="entry name" value="Sugar_transporter_CS"/>
</dbReference>
<evidence type="ECO:0000256" key="10">
    <source>
        <dbReference type="SAM" id="SignalP"/>
    </source>
</evidence>
<dbReference type="Proteomes" id="UP001168821">
    <property type="component" value="Unassembled WGS sequence"/>
</dbReference>
<keyword evidence="4 9" id="KW-1133">Transmembrane helix</keyword>
<feature type="transmembrane region" description="Helical" evidence="9">
    <location>
        <begin position="422"/>
        <end position="439"/>
    </location>
</feature>
<feature type="transmembrane region" description="Helical" evidence="9">
    <location>
        <begin position="352"/>
        <end position="377"/>
    </location>
</feature>
<dbReference type="InterPro" id="IPR050549">
    <property type="entry name" value="MFS_Trehalose_Transporter"/>
</dbReference>
<sequence>MIQILSYTVLTVLTADLLATSGDVAATWTSPILPKLFSNDSNVNPFDHPITEDEGSWIGSLLNIGSIVGPFPFGYISERFGRKVALLCIAIPYMISYLTLAFSKTVYLYYFARLLGGIAIGGGYTLLPTYVAEVAEDSNRGMLSATLNCFWTFGNLIPYVIGPYISVVWFNIILTCLPVAFFVIFIFIAPESPYYLIAKDRIEDAEQSLMTLRGRKSDVVQQEIQKIQAELAENGASVSIWEFFQNRLYMKGLFLSVMLIAISQLSGINAVLYYTQQIFDAAGANGLSSDVSSIIIGLVTFVSSFGTPFVSDRWGRRALMFTSLSGVTIAHLVFGVYFFLKDRKGVDVSSVSWLPLLSLVVFIIMFNVALGSVTWTISSELFPTNVKSYSASIVSCACWFTSFFVTKFFTDLQHALGSGETFWLYSGFCFFGVLFMFLVPETKGKSFQEIQEILERRRFF</sequence>
<evidence type="ECO:0000256" key="8">
    <source>
        <dbReference type="RuleBase" id="RU003346"/>
    </source>
</evidence>
<dbReference type="GO" id="GO:0022857">
    <property type="term" value="F:transmembrane transporter activity"/>
    <property type="evidence" value="ECO:0007669"/>
    <property type="project" value="InterPro"/>
</dbReference>
<evidence type="ECO:0000256" key="4">
    <source>
        <dbReference type="ARBA" id="ARBA00022989"/>
    </source>
</evidence>
<keyword evidence="6" id="KW-0325">Glycoprotein</keyword>
<keyword evidence="5 9" id="KW-0472">Membrane</keyword>
<dbReference type="PANTHER" id="PTHR48021">
    <property type="match status" value="1"/>
</dbReference>
<proteinExistence type="inferred from homology"/>
<dbReference type="FunFam" id="1.20.1250.20:FF:000055">
    <property type="entry name" value="Facilitated trehalose transporter Tret1-2 homolog"/>
    <property type="match status" value="1"/>
</dbReference>
<evidence type="ECO:0000256" key="2">
    <source>
        <dbReference type="ARBA" id="ARBA00022475"/>
    </source>
</evidence>
<keyword evidence="2" id="KW-1003">Cell membrane</keyword>
<feature type="transmembrane region" description="Helical" evidence="9">
    <location>
        <begin position="143"/>
        <end position="161"/>
    </location>
</feature>
<feature type="transmembrane region" description="Helical" evidence="9">
    <location>
        <begin position="57"/>
        <end position="77"/>
    </location>
</feature>
<reference evidence="12" key="1">
    <citation type="journal article" date="2023" name="G3 (Bethesda)">
        <title>Whole genome assemblies of Zophobas morio and Tenebrio molitor.</title>
        <authorList>
            <person name="Kaur S."/>
            <person name="Stinson S.A."/>
            <person name="diCenzo G.C."/>
        </authorList>
    </citation>
    <scope>NUCLEOTIDE SEQUENCE</scope>
    <source>
        <strain evidence="12">QUZm001</strain>
    </source>
</reference>
<gene>
    <name evidence="12" type="ORF">Zmor_025451</name>
</gene>
<feature type="transmembrane region" description="Helical" evidence="9">
    <location>
        <begin position="84"/>
        <end position="102"/>
    </location>
</feature>
<dbReference type="InterPro" id="IPR005828">
    <property type="entry name" value="MFS_sugar_transport-like"/>
</dbReference>
<feature type="domain" description="Major facilitator superfamily (MFS) profile" evidence="11">
    <location>
        <begin position="1"/>
        <end position="444"/>
    </location>
</feature>
<evidence type="ECO:0000256" key="9">
    <source>
        <dbReference type="SAM" id="Phobius"/>
    </source>
</evidence>
<dbReference type="InterPro" id="IPR036259">
    <property type="entry name" value="MFS_trans_sf"/>
</dbReference>
<dbReference type="InterPro" id="IPR020846">
    <property type="entry name" value="MFS_dom"/>
</dbReference>
<evidence type="ECO:0000256" key="3">
    <source>
        <dbReference type="ARBA" id="ARBA00022692"/>
    </source>
</evidence>
<evidence type="ECO:0000259" key="11">
    <source>
        <dbReference type="PROSITE" id="PS50850"/>
    </source>
</evidence>
<feature type="transmembrane region" description="Helical" evidence="9">
    <location>
        <begin position="318"/>
        <end position="340"/>
    </location>
</feature>
<dbReference type="GO" id="GO:0005886">
    <property type="term" value="C:plasma membrane"/>
    <property type="evidence" value="ECO:0007669"/>
    <property type="project" value="UniProtKB-SubCell"/>
</dbReference>
<keyword evidence="3 9" id="KW-0812">Transmembrane</keyword>
<evidence type="ECO:0000256" key="7">
    <source>
        <dbReference type="ARBA" id="ARBA00024348"/>
    </source>
</evidence>
<keyword evidence="13" id="KW-1185">Reference proteome</keyword>
<feature type="transmembrane region" description="Helical" evidence="9">
    <location>
        <begin position="108"/>
        <end position="131"/>
    </location>
</feature>
<dbReference type="InterPro" id="IPR003663">
    <property type="entry name" value="Sugar/inositol_transpt"/>
</dbReference>
<evidence type="ECO:0000256" key="6">
    <source>
        <dbReference type="ARBA" id="ARBA00023180"/>
    </source>
</evidence>
<keyword evidence="10" id="KW-0732">Signal</keyword>